<reference evidence="13" key="1">
    <citation type="submission" date="2016-10" db="EMBL/GenBank/DDBJ databases">
        <authorList>
            <person name="Varghese N."/>
            <person name="Submissions S."/>
        </authorList>
    </citation>
    <scope>NUCLEOTIDE SEQUENCE [LARGE SCALE GENOMIC DNA]</scope>
    <source>
        <strain evidence="13">XJ109</strain>
    </source>
</reference>
<dbReference type="GO" id="GO:0009279">
    <property type="term" value="C:cell outer membrane"/>
    <property type="evidence" value="ECO:0007669"/>
    <property type="project" value="UniProtKB-SubCell"/>
</dbReference>
<comment type="subcellular location">
    <subcellularLocation>
        <location evidence="1 7">Cell outer membrane</location>
        <topology evidence="1 7">Multi-pass membrane protein</topology>
    </subcellularLocation>
</comment>
<comment type="similarity">
    <text evidence="7">Belongs to the TonB-dependent receptor family.</text>
</comment>
<feature type="domain" description="Outer membrane protein beta-barrel" evidence="11">
    <location>
        <begin position="377"/>
        <end position="800"/>
    </location>
</feature>
<dbReference type="SUPFAM" id="SSF56935">
    <property type="entry name" value="Porins"/>
    <property type="match status" value="1"/>
</dbReference>
<evidence type="ECO:0000256" key="9">
    <source>
        <dbReference type="SAM" id="SignalP"/>
    </source>
</evidence>
<dbReference type="SUPFAM" id="SSF49464">
    <property type="entry name" value="Carboxypeptidase regulatory domain-like"/>
    <property type="match status" value="1"/>
</dbReference>
<dbReference type="OrthoDB" id="8764943at2"/>
<proteinExistence type="inferred from homology"/>
<dbReference type="EMBL" id="FOUZ01000004">
    <property type="protein sequence ID" value="SFM92074.1"/>
    <property type="molecule type" value="Genomic_DNA"/>
</dbReference>
<keyword evidence="6 7" id="KW-0998">Cell outer membrane</keyword>
<dbReference type="Gene3D" id="2.60.40.1120">
    <property type="entry name" value="Carboxypeptidase-like, regulatory domain"/>
    <property type="match status" value="1"/>
</dbReference>
<keyword evidence="12" id="KW-0675">Receptor</keyword>
<keyword evidence="3 7" id="KW-1134">Transmembrane beta strand</keyword>
<keyword evidence="5 7" id="KW-0472">Membrane</keyword>
<gene>
    <name evidence="12" type="ORF">SAMN05421738_104101</name>
</gene>
<evidence type="ECO:0000256" key="4">
    <source>
        <dbReference type="ARBA" id="ARBA00022692"/>
    </source>
</evidence>
<feature type="compositionally biased region" description="Basic and acidic residues" evidence="8">
    <location>
        <begin position="806"/>
        <end position="817"/>
    </location>
</feature>
<dbReference type="PANTHER" id="PTHR40980:SF4">
    <property type="entry name" value="TONB-DEPENDENT RECEPTOR-LIKE BETA-BARREL DOMAIN-CONTAINING PROTEIN"/>
    <property type="match status" value="1"/>
</dbReference>
<evidence type="ECO:0000313" key="13">
    <source>
        <dbReference type="Proteomes" id="UP000199149"/>
    </source>
</evidence>
<organism evidence="12 13">
    <name type="scientific">Algoriella xinjiangensis</name>
    <dbReference type="NCBI Taxonomy" id="684065"/>
    <lineage>
        <taxon>Bacteria</taxon>
        <taxon>Pseudomonadati</taxon>
        <taxon>Bacteroidota</taxon>
        <taxon>Flavobacteriia</taxon>
        <taxon>Flavobacteriales</taxon>
        <taxon>Weeksellaceae</taxon>
        <taxon>Algoriella</taxon>
    </lineage>
</organism>
<evidence type="ECO:0000256" key="6">
    <source>
        <dbReference type="ARBA" id="ARBA00023237"/>
    </source>
</evidence>
<evidence type="ECO:0000259" key="10">
    <source>
        <dbReference type="Pfam" id="PF07715"/>
    </source>
</evidence>
<evidence type="ECO:0000256" key="3">
    <source>
        <dbReference type="ARBA" id="ARBA00022452"/>
    </source>
</evidence>
<dbReference type="InterPro" id="IPR039426">
    <property type="entry name" value="TonB-dep_rcpt-like"/>
</dbReference>
<dbReference type="Pfam" id="PF07715">
    <property type="entry name" value="Plug"/>
    <property type="match status" value="1"/>
</dbReference>
<feature type="region of interest" description="Disordered" evidence="8">
    <location>
        <begin position="806"/>
        <end position="833"/>
    </location>
</feature>
<dbReference type="InterPro" id="IPR041700">
    <property type="entry name" value="OMP_b-brl_3"/>
</dbReference>
<dbReference type="InterPro" id="IPR036942">
    <property type="entry name" value="Beta-barrel_TonB_sf"/>
</dbReference>
<sequence>MRLRNLFALMFICVCASINAQDLIKIKGKVLSSDNKPVEYTTISLESTEEGGVVEGATDAKGDFVIEAKAGHYILVIEPLGYDLIQKDIDLTSAIDLGTFTVKTEQTVSLGAAVVTAEKPIYKVELDKKVYDMANDPMSQGQSLSDALANVPSVQVDAEGNVSLRGNDNVKFLIDGKPSGMLGVSSVAEALKNIPAESVERIELVTNPSARYEASGSAGIINIVLKKGSNTGFNGSVTLNGGIPTMIGGNVNLNYKTKKFNFFTSLGSRYADREGEGSAFMTSFNQDTKAITQYRATDRTNDRIRRNYNIRLGTEYYLDDKNTIGLSAGYRYNNGNNNALVDYNYYDNAMSFLRNEYNIQDEKEIENNFDLDVSYKHEFDKKGHELAFTGRFSTQKEDEDGDVFNYKKADDFSTRITDNLEDQKNIVITADYVKPIGEKGKFELGARADFSDTKTNNKTFNLTDTGELVPDNNFFANVDNKQNVIAAYTQYGNAIGEKFQYFAGLRLETSDMEINNYTTNKKISKKYTDLFPTLTLNYKFTEKNELQLSYSRRVQRPMGFMLMPFFSATDDRNIRNGNPDLNPTYTNSLELSYITTIGKLMVTPSLFYQKTTDVINQFQRKNYNDNGEDVLISKPINVGDEDRYGLDLTATYRPAKWWNLMFNVNLFGYNRSGYYEETNAFKDPITGVEGTKVDSQDFSGDGFSSRGRLSSNFTLPANFKVQVAGNYMGSMKTAQQKIEDNLSMDFSLSKDLFNKRATISFNIRDVFDSRKREMTTYALDYTNYESMRWMTRSFNLSFTYRFKASNEKEQRGKRPDGGEDMGGGEEMVMPAAS</sequence>
<dbReference type="Gene3D" id="2.170.130.10">
    <property type="entry name" value="TonB-dependent receptor, plug domain"/>
    <property type="match status" value="1"/>
</dbReference>
<evidence type="ECO:0000256" key="8">
    <source>
        <dbReference type="SAM" id="MobiDB-lite"/>
    </source>
</evidence>
<dbReference type="Pfam" id="PF13620">
    <property type="entry name" value="CarboxypepD_reg"/>
    <property type="match status" value="1"/>
</dbReference>
<feature type="signal peptide" evidence="9">
    <location>
        <begin position="1"/>
        <end position="20"/>
    </location>
</feature>
<dbReference type="RefSeq" id="WP_092907077.1">
    <property type="nucleotide sequence ID" value="NZ_FOUZ01000004.1"/>
</dbReference>
<keyword evidence="4 7" id="KW-0812">Transmembrane</keyword>
<dbReference type="Proteomes" id="UP000199149">
    <property type="component" value="Unassembled WGS sequence"/>
</dbReference>
<dbReference type="PANTHER" id="PTHR40980">
    <property type="entry name" value="PLUG DOMAIN-CONTAINING PROTEIN"/>
    <property type="match status" value="1"/>
</dbReference>
<feature type="domain" description="TonB-dependent receptor plug" evidence="10">
    <location>
        <begin position="138"/>
        <end position="220"/>
    </location>
</feature>
<name>A0A1I4USY2_9FLAO</name>
<dbReference type="PROSITE" id="PS52016">
    <property type="entry name" value="TONB_DEPENDENT_REC_3"/>
    <property type="match status" value="1"/>
</dbReference>
<dbReference type="Pfam" id="PF14905">
    <property type="entry name" value="OMP_b-brl_3"/>
    <property type="match status" value="1"/>
</dbReference>
<keyword evidence="13" id="KW-1185">Reference proteome</keyword>
<dbReference type="InterPro" id="IPR008969">
    <property type="entry name" value="CarboxyPept-like_regulatory"/>
</dbReference>
<dbReference type="InterPro" id="IPR012910">
    <property type="entry name" value="Plug_dom"/>
</dbReference>
<accession>A0A1I4USY2</accession>
<keyword evidence="9" id="KW-0732">Signal</keyword>
<dbReference type="STRING" id="684065.SAMN05421738_104101"/>
<evidence type="ECO:0000256" key="7">
    <source>
        <dbReference type="PROSITE-ProRule" id="PRU01360"/>
    </source>
</evidence>
<evidence type="ECO:0000256" key="1">
    <source>
        <dbReference type="ARBA" id="ARBA00004571"/>
    </source>
</evidence>
<evidence type="ECO:0000256" key="2">
    <source>
        <dbReference type="ARBA" id="ARBA00022448"/>
    </source>
</evidence>
<evidence type="ECO:0000259" key="11">
    <source>
        <dbReference type="Pfam" id="PF14905"/>
    </source>
</evidence>
<keyword evidence="2 7" id="KW-0813">Transport</keyword>
<evidence type="ECO:0000256" key="5">
    <source>
        <dbReference type="ARBA" id="ARBA00023136"/>
    </source>
</evidence>
<evidence type="ECO:0000313" key="12">
    <source>
        <dbReference type="EMBL" id="SFM92074.1"/>
    </source>
</evidence>
<dbReference type="InterPro" id="IPR037066">
    <property type="entry name" value="Plug_dom_sf"/>
</dbReference>
<protein>
    <submittedName>
        <fullName evidence="12">Outer membrane receptor proteins, mostly Fe transport</fullName>
    </submittedName>
</protein>
<dbReference type="Gene3D" id="2.40.170.20">
    <property type="entry name" value="TonB-dependent receptor, beta-barrel domain"/>
    <property type="match status" value="1"/>
</dbReference>
<feature type="chain" id="PRO_5011493303" evidence="9">
    <location>
        <begin position="21"/>
        <end position="833"/>
    </location>
</feature>
<dbReference type="AlphaFoldDB" id="A0A1I4USY2"/>